<dbReference type="PANTHER" id="PTHR39569">
    <property type="entry name" value="INORGANIC TRIPHOSPHATASE"/>
    <property type="match status" value="1"/>
</dbReference>
<keyword evidence="4" id="KW-1185">Reference proteome</keyword>
<dbReference type="AlphaFoldDB" id="A0A497XAN5"/>
<dbReference type="GO" id="GO:0046872">
    <property type="term" value="F:metal ion binding"/>
    <property type="evidence" value="ECO:0007669"/>
    <property type="project" value="TreeGrafter"/>
</dbReference>
<dbReference type="InterPro" id="IPR039013">
    <property type="entry name" value="YgiF"/>
</dbReference>
<dbReference type="PROSITE" id="PS51707">
    <property type="entry name" value="CYTH"/>
    <property type="match status" value="1"/>
</dbReference>
<organism evidence="3 4">
    <name type="scientific">Sulfurisoma sediminicola</name>
    <dbReference type="NCBI Taxonomy" id="1381557"/>
    <lineage>
        <taxon>Bacteria</taxon>
        <taxon>Pseudomonadati</taxon>
        <taxon>Pseudomonadota</taxon>
        <taxon>Betaproteobacteria</taxon>
        <taxon>Nitrosomonadales</taxon>
        <taxon>Sterolibacteriaceae</taxon>
        <taxon>Sulfurisoma</taxon>
    </lineage>
</organism>
<dbReference type="PROSITE" id="PS51708">
    <property type="entry name" value="CHAD"/>
    <property type="match status" value="1"/>
</dbReference>
<dbReference type="GO" id="GO:0050355">
    <property type="term" value="F:inorganic triphosphate phosphatase activity"/>
    <property type="evidence" value="ECO:0007669"/>
    <property type="project" value="InterPro"/>
</dbReference>
<dbReference type="CDD" id="cd07756">
    <property type="entry name" value="CYTH-like_Pase_CHAD"/>
    <property type="match status" value="1"/>
</dbReference>
<evidence type="ECO:0000259" key="2">
    <source>
        <dbReference type="PROSITE" id="PS51708"/>
    </source>
</evidence>
<dbReference type="InterPro" id="IPR033469">
    <property type="entry name" value="CYTH-like_dom_sf"/>
</dbReference>
<dbReference type="InterPro" id="IPR038186">
    <property type="entry name" value="CHAD_dom_sf"/>
</dbReference>
<dbReference type="EMBL" id="RCCI01000006">
    <property type="protein sequence ID" value="RLJ63498.1"/>
    <property type="molecule type" value="Genomic_DNA"/>
</dbReference>
<dbReference type="PANTHER" id="PTHR39569:SF1">
    <property type="entry name" value="INORGANIC TRIPHOSPHATASE"/>
    <property type="match status" value="1"/>
</dbReference>
<dbReference type="SUPFAM" id="SSF55154">
    <property type="entry name" value="CYTH-like phosphatases"/>
    <property type="match status" value="1"/>
</dbReference>
<accession>A0A497XAN5</accession>
<dbReference type="SMART" id="SM01118">
    <property type="entry name" value="CYTH"/>
    <property type="match status" value="1"/>
</dbReference>
<dbReference type="Pfam" id="PF05235">
    <property type="entry name" value="CHAD"/>
    <property type="match status" value="1"/>
</dbReference>
<dbReference type="Gene3D" id="2.40.320.10">
    <property type="entry name" value="Hypothetical Protein Pfu-838710-001"/>
    <property type="match status" value="1"/>
</dbReference>
<protein>
    <submittedName>
        <fullName evidence="3">Adenylate cyclase</fullName>
    </submittedName>
</protein>
<name>A0A497XAN5_9PROT</name>
<evidence type="ECO:0000313" key="4">
    <source>
        <dbReference type="Proteomes" id="UP000268908"/>
    </source>
</evidence>
<proteinExistence type="predicted"/>
<dbReference type="Gene3D" id="1.40.20.10">
    <property type="entry name" value="CHAD domain"/>
    <property type="match status" value="1"/>
</dbReference>
<dbReference type="Pfam" id="PF01928">
    <property type="entry name" value="CYTH"/>
    <property type="match status" value="1"/>
</dbReference>
<dbReference type="SMART" id="SM00880">
    <property type="entry name" value="CHAD"/>
    <property type="match status" value="1"/>
</dbReference>
<dbReference type="Proteomes" id="UP000268908">
    <property type="component" value="Unassembled WGS sequence"/>
</dbReference>
<sequence length="515" mass="56790">MPTQIALKLGLPESAHALFMRHPLLRRASSRRSEALVSIYYDTRRLDLHRHAVTLRLRKRGSGWVQTVKHNPDSNVGLTTRPEWEASYANGFDFAGIDEESVRRLFEKPRVAQGLTSLFETSFRRVIWQLHPTPASTVLVMLDRGWIAANGRRAPISEIEIELVKGTPTQLYQIAFELAARVPLTPELVSKPERGYRLAGDIRPTPARATEVAIEAADHPLTAFRAIALNCLTHLQENHAGALIGDDPEYIHQMRVATRRLRAAMRMFAPVLPPDFAEQMVPPLRELMATLGRTRDLDVLLAEIVGPVNAALADDPRISALAGILTDRLYATRAETVAFLARPDYGRLLLRASSLLQGKALAAPSIAQASPTADGTAAAAPLTLLEFARHRLRKLQRRTHHLAELARIDEPSSLHALRIAIKRLRYALEFFGPLMPKRSFVTAAKQLAALQDKLGQLNDLASAGAVLMASAGADPNLREAVALIGGWHGPRHAALLGAVPDQLDIVRKLRLPKLK</sequence>
<evidence type="ECO:0000259" key="1">
    <source>
        <dbReference type="PROSITE" id="PS51707"/>
    </source>
</evidence>
<gene>
    <name evidence="3" type="ORF">DFR35_2122</name>
</gene>
<comment type="caution">
    <text evidence="3">The sequence shown here is derived from an EMBL/GenBank/DDBJ whole genome shotgun (WGS) entry which is preliminary data.</text>
</comment>
<feature type="domain" description="CYTH" evidence="1">
    <location>
        <begin position="2"/>
        <end position="202"/>
    </location>
</feature>
<evidence type="ECO:0000313" key="3">
    <source>
        <dbReference type="EMBL" id="RLJ63498.1"/>
    </source>
</evidence>
<feature type="domain" description="CHAD" evidence="2">
    <location>
        <begin position="217"/>
        <end position="508"/>
    </location>
</feature>
<dbReference type="RefSeq" id="WP_121242317.1">
    <property type="nucleotide sequence ID" value="NZ_BHVV01000003.1"/>
</dbReference>
<dbReference type="InterPro" id="IPR007899">
    <property type="entry name" value="CHAD_dom"/>
</dbReference>
<dbReference type="OrthoDB" id="3034217at2"/>
<reference evidence="3 4" key="1">
    <citation type="submission" date="2018-10" db="EMBL/GenBank/DDBJ databases">
        <title>Genomic Encyclopedia of Type Strains, Phase IV (KMG-IV): sequencing the most valuable type-strain genomes for metagenomic binning, comparative biology and taxonomic classification.</title>
        <authorList>
            <person name="Goeker M."/>
        </authorList>
    </citation>
    <scope>NUCLEOTIDE SEQUENCE [LARGE SCALE GENOMIC DNA]</scope>
    <source>
        <strain evidence="3 4">DSM 26916</strain>
    </source>
</reference>
<dbReference type="InterPro" id="IPR023577">
    <property type="entry name" value="CYTH_domain"/>
</dbReference>